<dbReference type="PANTHER" id="PTHR43876">
    <property type="entry name" value="UBIQUINONE BIOSYNTHESIS MONOOXYGENASE COQ6, MITOCHONDRIAL"/>
    <property type="match status" value="1"/>
</dbReference>
<dbReference type="Gene3D" id="3.50.50.60">
    <property type="entry name" value="FAD/NAD(P)-binding domain"/>
    <property type="match status" value="1"/>
</dbReference>
<name>A0ABU3SXX5_9ALTE</name>
<dbReference type="SUPFAM" id="SSF51905">
    <property type="entry name" value="FAD/NAD(P)-binding domain"/>
    <property type="match status" value="1"/>
</dbReference>
<dbReference type="Pfam" id="PF01494">
    <property type="entry name" value="FAD_binding_3"/>
    <property type="match status" value="1"/>
</dbReference>
<organism evidence="2 3">
    <name type="scientific">Paraglaciecola aquimarina</name>
    <dbReference type="NCBI Taxonomy" id="1235557"/>
    <lineage>
        <taxon>Bacteria</taxon>
        <taxon>Pseudomonadati</taxon>
        <taxon>Pseudomonadota</taxon>
        <taxon>Gammaproteobacteria</taxon>
        <taxon>Alteromonadales</taxon>
        <taxon>Alteromonadaceae</taxon>
        <taxon>Paraglaciecola</taxon>
    </lineage>
</organism>
<feature type="domain" description="FAD-binding" evidence="1">
    <location>
        <begin position="26"/>
        <end position="145"/>
    </location>
</feature>
<dbReference type="InterPro" id="IPR051205">
    <property type="entry name" value="UbiH/COQ6_monooxygenase"/>
</dbReference>
<proteinExistence type="predicted"/>
<gene>
    <name evidence="2" type="ORF">RS130_13925</name>
</gene>
<protein>
    <submittedName>
        <fullName evidence="2">FAD-dependent monooxygenase</fullName>
    </submittedName>
</protein>
<evidence type="ECO:0000313" key="2">
    <source>
        <dbReference type="EMBL" id="MDU0354862.1"/>
    </source>
</evidence>
<dbReference type="PANTHER" id="PTHR43876:SF10">
    <property type="entry name" value="3-DEMETHOXYUBIQUINOL 3-HYDROXYLASE"/>
    <property type="match status" value="1"/>
</dbReference>
<dbReference type="Proteomes" id="UP001247805">
    <property type="component" value="Unassembled WGS sequence"/>
</dbReference>
<evidence type="ECO:0000313" key="3">
    <source>
        <dbReference type="Proteomes" id="UP001247805"/>
    </source>
</evidence>
<reference evidence="2 3" key="1">
    <citation type="submission" date="2023-10" db="EMBL/GenBank/DDBJ databases">
        <title>Glaciecola aquimarina strain GGW-M5 nov., isolated from a coastal seawater.</title>
        <authorList>
            <person name="Bayburt H."/>
            <person name="Kim J.M."/>
            <person name="Choi B.J."/>
            <person name="Jeon C.O."/>
        </authorList>
    </citation>
    <scope>NUCLEOTIDE SEQUENCE [LARGE SCALE GENOMIC DNA]</scope>
    <source>
        <strain evidence="2 3">KCTC 32108</strain>
    </source>
</reference>
<sequence>MSNIGVIGWQYAQQALGISIKTNTDTQDITWQQFTTDGPLAFLPLYDGFGSLVWYNTAENIRWLKSLSNEKLKQEIVQTFPAELVDFEVLATASFRLTRMHANRYFKGHVVLVGDAAHTINPLAGQGVNLGFKDVTALLQSLDKSTAKFGHQQALNAVNRQQWLTAYQSARRLDNGLMMSAMDSLYGVFSNDFPPFSIIRNLGLKLANRSGPLKKQALKYAMGITQ</sequence>
<dbReference type="InterPro" id="IPR002938">
    <property type="entry name" value="FAD-bd"/>
</dbReference>
<dbReference type="PRINTS" id="PR00420">
    <property type="entry name" value="RNGMNOXGNASE"/>
</dbReference>
<keyword evidence="2" id="KW-0560">Oxidoreductase</keyword>
<comment type="caution">
    <text evidence="2">The sequence shown here is derived from an EMBL/GenBank/DDBJ whole genome shotgun (WGS) entry which is preliminary data.</text>
</comment>
<dbReference type="InterPro" id="IPR036188">
    <property type="entry name" value="FAD/NAD-bd_sf"/>
</dbReference>
<evidence type="ECO:0000259" key="1">
    <source>
        <dbReference type="Pfam" id="PF01494"/>
    </source>
</evidence>
<keyword evidence="2" id="KW-0503">Monooxygenase</keyword>
<dbReference type="EMBL" id="JAWDIO010000002">
    <property type="protein sequence ID" value="MDU0354862.1"/>
    <property type="molecule type" value="Genomic_DNA"/>
</dbReference>
<dbReference type="GO" id="GO:0004497">
    <property type="term" value="F:monooxygenase activity"/>
    <property type="evidence" value="ECO:0007669"/>
    <property type="project" value="UniProtKB-KW"/>
</dbReference>
<keyword evidence="3" id="KW-1185">Reference proteome</keyword>
<accession>A0ABU3SXX5</accession>